<gene>
    <name evidence="1" type="ORF">NAES01612_LOCUS10429</name>
</gene>
<dbReference type="InterPro" id="IPR036869">
    <property type="entry name" value="J_dom_sf"/>
</dbReference>
<evidence type="ECO:0008006" key="2">
    <source>
        <dbReference type="Google" id="ProtNLM"/>
    </source>
</evidence>
<proteinExistence type="predicted"/>
<evidence type="ECO:0000313" key="1">
    <source>
        <dbReference type="EMBL" id="CAE2303465.1"/>
    </source>
</evidence>
<organism evidence="1">
    <name type="scientific">Paramoeba aestuarina</name>
    <dbReference type="NCBI Taxonomy" id="180227"/>
    <lineage>
        <taxon>Eukaryota</taxon>
        <taxon>Amoebozoa</taxon>
        <taxon>Discosea</taxon>
        <taxon>Flabellinia</taxon>
        <taxon>Dactylopodida</taxon>
        <taxon>Paramoebidae</taxon>
        <taxon>Paramoeba</taxon>
    </lineage>
</organism>
<dbReference type="AlphaFoldDB" id="A0A7S4KRR3"/>
<dbReference type="Gene3D" id="1.10.287.110">
    <property type="entry name" value="DnaJ domain"/>
    <property type="match status" value="1"/>
</dbReference>
<reference evidence="1" key="1">
    <citation type="submission" date="2021-01" db="EMBL/GenBank/DDBJ databases">
        <authorList>
            <person name="Corre E."/>
            <person name="Pelletier E."/>
            <person name="Niang G."/>
            <person name="Scheremetjew M."/>
            <person name="Finn R."/>
            <person name="Kale V."/>
            <person name="Holt S."/>
            <person name="Cochrane G."/>
            <person name="Meng A."/>
            <person name="Brown T."/>
            <person name="Cohen L."/>
        </authorList>
    </citation>
    <scope>NUCLEOTIDE SEQUENCE</scope>
    <source>
        <strain evidence="1">SoJaBio B1-5/56/2</strain>
    </source>
</reference>
<name>A0A7S4KRR3_9EUKA</name>
<protein>
    <recommendedName>
        <fullName evidence="2">J domain-containing protein</fullName>
    </recommendedName>
</protein>
<accession>A0A7S4KRR3</accession>
<dbReference type="SUPFAM" id="SSF46565">
    <property type="entry name" value="Chaperone J-domain"/>
    <property type="match status" value="1"/>
</dbReference>
<dbReference type="EMBL" id="HBKR01015753">
    <property type="protein sequence ID" value="CAE2303465.1"/>
    <property type="molecule type" value="Transcribed_RNA"/>
</dbReference>
<sequence>MFLLEAGSAAFQISQVAYHFCQMMEYFHICVSYGPEWHPLQWNRAIGEKYAESWEHVLYLPQERKTRLFWRLTRSHQDFSERTLSPVVIARVWLELSKSEINNAVRQREEGELVRAHNSLMNCLHPFETAKKYTLSIEGGEKFQIEEEVGGVGEQISSLEVTLESGKLRQQGLALLRETMDAEDFDVEKVWLVTDYLKQAILKARASDLESELIATAEIGRVFGCLQLKEVAKVYYRQVIDNAEAMKPRIVHSEYWYQMAMNGLIEIRGAYWEQEEKKRMEQKKPILEKLKPELDALAEAEKKNVYEFLAYLFEKHPPKVEGWEKPAKIDVSTGKIICRKACGWYHPDKNQASKFGPEWEVLCEEILKMVSKKYQIFKE</sequence>